<dbReference type="NCBIfam" id="TIGR00418">
    <property type="entry name" value="thrS"/>
    <property type="match status" value="1"/>
</dbReference>
<dbReference type="InterPro" id="IPR006195">
    <property type="entry name" value="aa-tRNA-synth_II"/>
</dbReference>
<dbReference type="GO" id="GO:0006435">
    <property type="term" value="P:threonyl-tRNA aminoacylation"/>
    <property type="evidence" value="ECO:0007669"/>
    <property type="project" value="UniProtKB-UniRule"/>
</dbReference>
<dbReference type="InterPro" id="IPR045864">
    <property type="entry name" value="aa-tRNA-synth_II/BPL/LPL"/>
</dbReference>
<dbReference type="InterPro" id="IPR002314">
    <property type="entry name" value="aa-tRNA-synt_IIb"/>
</dbReference>
<dbReference type="SUPFAM" id="SSF52954">
    <property type="entry name" value="Class II aaRS ABD-related"/>
    <property type="match status" value="1"/>
</dbReference>
<feature type="binding site" evidence="13">
    <location>
        <position position="385"/>
    </location>
    <ligand>
        <name>Zn(2+)</name>
        <dbReference type="ChEBI" id="CHEBI:29105"/>
        <note>catalytic</note>
    </ligand>
</feature>
<dbReference type="GO" id="GO:0005829">
    <property type="term" value="C:cytosol"/>
    <property type="evidence" value="ECO:0007669"/>
    <property type="project" value="TreeGrafter"/>
</dbReference>
<dbReference type="Gene3D" id="3.30.930.10">
    <property type="entry name" value="Bira Bifunctional Protein, Domain 2"/>
    <property type="match status" value="1"/>
</dbReference>
<keyword evidence="8 13" id="KW-0067">ATP-binding</keyword>
<dbReference type="GO" id="GO:0000049">
    <property type="term" value="F:tRNA binding"/>
    <property type="evidence" value="ECO:0007669"/>
    <property type="project" value="UniProtKB-KW"/>
</dbReference>
<dbReference type="InterPro" id="IPR002320">
    <property type="entry name" value="Thr-tRNA-ligase_IIa"/>
</dbReference>
<feature type="binding site" evidence="13">
    <location>
        <position position="509"/>
    </location>
    <ligand>
        <name>Zn(2+)</name>
        <dbReference type="ChEBI" id="CHEBI:29105"/>
        <note>catalytic</note>
    </ligand>
</feature>
<evidence type="ECO:0000256" key="5">
    <source>
        <dbReference type="ARBA" id="ARBA00022723"/>
    </source>
</evidence>
<dbReference type="CDD" id="cd00771">
    <property type="entry name" value="ThrRS_core"/>
    <property type="match status" value="1"/>
</dbReference>
<comment type="cofactor">
    <cofactor evidence="13">
        <name>Zn(2+)</name>
        <dbReference type="ChEBI" id="CHEBI:29105"/>
    </cofactor>
    <text evidence="13">Binds 1 zinc ion per subunit.</text>
</comment>
<dbReference type="PROSITE" id="PS51880">
    <property type="entry name" value="TGS"/>
    <property type="match status" value="1"/>
</dbReference>
<evidence type="ECO:0000256" key="11">
    <source>
        <dbReference type="ARBA" id="ARBA00023146"/>
    </source>
</evidence>
<evidence type="ECO:0000256" key="1">
    <source>
        <dbReference type="ARBA" id="ARBA00008226"/>
    </source>
</evidence>
<dbReference type="PANTHER" id="PTHR11451:SF44">
    <property type="entry name" value="THREONINE--TRNA LIGASE, CHLOROPLASTIC_MITOCHONDRIAL 2"/>
    <property type="match status" value="1"/>
</dbReference>
<dbReference type="EMBL" id="AP028961">
    <property type="protein sequence ID" value="BET44753.1"/>
    <property type="molecule type" value="Genomic_DNA"/>
</dbReference>
<reference evidence="16" key="2">
    <citation type="submission" date="2023-10" db="EMBL/GenBank/DDBJ databases">
        <authorList>
            <person name="Koga R."/>
            <person name="Fukatsu T."/>
        </authorList>
    </citation>
    <scope>NUCLEOTIDE SEQUENCE</scope>
    <source>
        <strain evidence="16">Kw-01</strain>
    </source>
</reference>
<evidence type="ECO:0000256" key="7">
    <source>
        <dbReference type="ARBA" id="ARBA00022833"/>
    </source>
</evidence>
<keyword evidence="2 13" id="KW-0963">Cytoplasm</keyword>
<dbReference type="InterPro" id="IPR004154">
    <property type="entry name" value="Anticodon-bd"/>
</dbReference>
<dbReference type="HAMAP" id="MF_00184">
    <property type="entry name" value="Thr_tRNA_synth"/>
    <property type="match status" value="1"/>
</dbReference>
<evidence type="ECO:0000256" key="2">
    <source>
        <dbReference type="ARBA" id="ARBA00022490"/>
    </source>
</evidence>
<dbReference type="InterPro" id="IPR012676">
    <property type="entry name" value="TGS-like"/>
</dbReference>
<evidence type="ECO:0000259" key="14">
    <source>
        <dbReference type="PROSITE" id="PS50862"/>
    </source>
</evidence>
<keyword evidence="3 13" id="KW-0820">tRNA-binding</keyword>
<feature type="domain" description="TGS" evidence="15">
    <location>
        <begin position="1"/>
        <end position="61"/>
    </location>
</feature>
<keyword evidence="5 13" id="KW-0479">Metal-binding</keyword>
<comment type="caution">
    <text evidence="13">Lacks conserved residue(s) required for the propagation of feature annotation.</text>
</comment>
<gene>
    <name evidence="13 16" type="primary">thrS</name>
    <name evidence="16" type="ORF">ACHINZ_4250</name>
</gene>
<feature type="domain" description="Aminoacyl-transfer RNA synthetases class-II family profile" evidence="14">
    <location>
        <begin position="243"/>
        <end position="532"/>
    </location>
</feature>
<dbReference type="PRINTS" id="PR01047">
    <property type="entry name" value="TRNASYNTHTHR"/>
</dbReference>
<evidence type="ECO:0000256" key="8">
    <source>
        <dbReference type="ARBA" id="ARBA00022840"/>
    </source>
</evidence>
<dbReference type="Gene3D" id="3.30.980.10">
    <property type="entry name" value="Threonyl-trna Synthetase, Chain A, domain 2"/>
    <property type="match status" value="1"/>
</dbReference>
<dbReference type="PANTHER" id="PTHR11451">
    <property type="entry name" value="THREONINE-TRNA LIGASE"/>
    <property type="match status" value="1"/>
</dbReference>
<dbReference type="InterPro" id="IPR047246">
    <property type="entry name" value="ThrRS_anticodon"/>
</dbReference>
<dbReference type="SUPFAM" id="SSF55186">
    <property type="entry name" value="ThrRS/AlaRS common domain"/>
    <property type="match status" value="1"/>
</dbReference>
<keyword evidence="4 13" id="KW-0436">Ligase</keyword>
<dbReference type="InterPro" id="IPR004095">
    <property type="entry name" value="TGS"/>
</dbReference>
<evidence type="ECO:0000256" key="13">
    <source>
        <dbReference type="HAMAP-Rule" id="MF_00184"/>
    </source>
</evidence>
<reference evidence="16" key="1">
    <citation type="journal article" date="2023" name="Front. Microbiol.">
        <title>Genome analysis of Candidatus Aschnera chinzeii, the bacterial endosymbiont of the blood-sucking bat fly Penicillidia jenynsii (Insecta: Diptera: Nycteribiidae).</title>
        <authorList>
            <person name="Koga R."/>
            <person name="Moriyama M."/>
            <person name="Nozaki T."/>
            <person name="Fukatsu T."/>
        </authorList>
    </citation>
    <scope>NUCLEOTIDE SEQUENCE</scope>
    <source>
        <strain evidence="16">Kw-01</strain>
    </source>
</reference>
<keyword evidence="9 13" id="KW-0694">RNA-binding</keyword>
<evidence type="ECO:0000256" key="6">
    <source>
        <dbReference type="ARBA" id="ARBA00022741"/>
    </source>
</evidence>
<dbReference type="Gene3D" id="3.30.54.20">
    <property type="match status" value="1"/>
</dbReference>
<evidence type="ECO:0000313" key="16">
    <source>
        <dbReference type="EMBL" id="BET44753.1"/>
    </source>
</evidence>
<keyword evidence="7 13" id="KW-0862">Zinc</keyword>
<dbReference type="EC" id="6.1.1.3" evidence="13"/>
<organism evidence="16">
    <name type="scientific">Candidatus Aschnera chinzeii</name>
    <dbReference type="NCBI Taxonomy" id="1485666"/>
    <lineage>
        <taxon>Bacteria</taxon>
        <taxon>Pseudomonadati</taxon>
        <taxon>Pseudomonadota</taxon>
        <taxon>Gammaproteobacteria</taxon>
        <taxon>Enterobacterales</taxon>
        <taxon>Enterobacteriaceae</taxon>
        <taxon>Candidatus Aschnera</taxon>
    </lineage>
</organism>
<dbReference type="PROSITE" id="PS50862">
    <property type="entry name" value="AA_TRNA_LIGASE_II"/>
    <property type="match status" value="1"/>
</dbReference>
<keyword evidence="11 13" id="KW-0030">Aminoacyl-tRNA synthetase</keyword>
<comment type="catalytic activity">
    <reaction evidence="12 13">
        <text>tRNA(Thr) + L-threonine + ATP = L-threonyl-tRNA(Thr) + AMP + diphosphate + H(+)</text>
        <dbReference type="Rhea" id="RHEA:24624"/>
        <dbReference type="Rhea" id="RHEA-COMP:9670"/>
        <dbReference type="Rhea" id="RHEA-COMP:9704"/>
        <dbReference type="ChEBI" id="CHEBI:15378"/>
        <dbReference type="ChEBI" id="CHEBI:30616"/>
        <dbReference type="ChEBI" id="CHEBI:33019"/>
        <dbReference type="ChEBI" id="CHEBI:57926"/>
        <dbReference type="ChEBI" id="CHEBI:78442"/>
        <dbReference type="ChEBI" id="CHEBI:78534"/>
        <dbReference type="ChEBI" id="CHEBI:456215"/>
        <dbReference type="EC" id="6.1.1.3"/>
    </reaction>
</comment>
<comment type="subcellular location">
    <subcellularLocation>
        <location evidence="13">Cytoplasm</location>
    </subcellularLocation>
</comment>
<proteinExistence type="inferred from homology"/>
<dbReference type="InterPro" id="IPR036621">
    <property type="entry name" value="Anticodon-bd_dom_sf"/>
</dbReference>
<keyword evidence="10 13" id="KW-0648">Protein biosynthesis</keyword>
<dbReference type="FunFam" id="3.40.50.800:FF:000001">
    <property type="entry name" value="Threonine--tRNA ligase"/>
    <property type="match status" value="1"/>
</dbReference>
<evidence type="ECO:0000256" key="4">
    <source>
        <dbReference type="ARBA" id="ARBA00022598"/>
    </source>
</evidence>
<dbReference type="InterPro" id="IPR012675">
    <property type="entry name" value="Beta-grasp_dom_sf"/>
</dbReference>
<dbReference type="SUPFAM" id="SSF81271">
    <property type="entry name" value="TGS-like"/>
    <property type="match status" value="1"/>
</dbReference>
<dbReference type="InterPro" id="IPR018163">
    <property type="entry name" value="Thr/Ala-tRNA-synth_IIc_edit"/>
</dbReference>
<evidence type="ECO:0000256" key="10">
    <source>
        <dbReference type="ARBA" id="ARBA00022917"/>
    </source>
</evidence>
<dbReference type="Gene3D" id="3.10.20.30">
    <property type="match status" value="1"/>
</dbReference>
<comment type="subunit">
    <text evidence="13">Homodimer.</text>
</comment>
<accession>A0AAT9G4V2</accession>
<dbReference type="Pfam" id="PF00587">
    <property type="entry name" value="tRNA-synt_2b"/>
    <property type="match status" value="1"/>
</dbReference>
<sequence length="643" mass="75593">MPIITFYDGNQYNYSHSVAIIDIIKQIDPNLIKDCVAFKINGNIIDILEVINQDVYLEIIKITDIDALNIIRKSCAYLLGCAIKYLWPMAKMGIGDSVDDGFYYDIDLAYSLTQKDLNDVEYCMNRLINKNINFVKKKVSWKEAREIFLLRDEQYKINILDEHFDKNIFFTLYYHNQYIDMFHGPLVSNINYCSNFKLQKISGAYWCGDHNNKMLQRIYGIAWNTKKQLSTYLIQLEEAKKRDHRKIGKELNLYHLQDEAPGMVFWHHNGWIVFRELQEFIRNKLKEFNYQEVKTPLIIDQILWKQTGHWENYKNNMLITSSEKHTFCIKPMNCPGHIQIYNQTIKSYRDLPLRIAEFGSCHRNESSGSLHGLMRIREFTQDDAHIFCTENQVLHEVTNCIKMIFNVYEVFGFKKISVKLSTKPKKCIGDDKQWERAENDLAIALNNIKFEYQHGEGAFYGPKIEFILHDSLNRQWQCGTVQLDFSLPIKLHVNYIDNKNVYQTPVIIHRAILGSLERFIGILIEEYNGYFPTWLAPIQIMIINISHTHINYTKTIKNILSNMGIRAHADIRNEKINFKIRAHTLQRIPYILICGNKEVTTNQVTVRTCYGKNLGTINIQTFAKIILNEIKEHKISQMEELKY</sequence>
<evidence type="ECO:0000256" key="12">
    <source>
        <dbReference type="ARBA" id="ARBA00049515"/>
    </source>
</evidence>
<keyword evidence="6 13" id="KW-0547">Nucleotide-binding</keyword>
<comment type="similarity">
    <text evidence="1 13">Belongs to the class-II aminoacyl-tRNA synthetase family.</text>
</comment>
<dbReference type="InterPro" id="IPR012947">
    <property type="entry name" value="tRNA_SAD"/>
</dbReference>
<evidence type="ECO:0000256" key="9">
    <source>
        <dbReference type="ARBA" id="ARBA00022884"/>
    </source>
</evidence>
<dbReference type="Pfam" id="PF03129">
    <property type="entry name" value="HGTP_anticodon"/>
    <property type="match status" value="1"/>
</dbReference>
<dbReference type="GO" id="GO:0005524">
    <property type="term" value="F:ATP binding"/>
    <property type="evidence" value="ECO:0007669"/>
    <property type="project" value="UniProtKB-UniRule"/>
</dbReference>
<dbReference type="GO" id="GO:0046872">
    <property type="term" value="F:metal ion binding"/>
    <property type="evidence" value="ECO:0007669"/>
    <property type="project" value="UniProtKB-KW"/>
</dbReference>
<dbReference type="CDD" id="cd00860">
    <property type="entry name" value="ThrRS_anticodon"/>
    <property type="match status" value="1"/>
</dbReference>
<dbReference type="AlphaFoldDB" id="A0AAT9G4V2"/>
<evidence type="ECO:0000259" key="15">
    <source>
        <dbReference type="PROSITE" id="PS51880"/>
    </source>
</evidence>
<name>A0AAT9G4V2_9ENTR</name>
<dbReference type="FunFam" id="3.30.930.10:FF:000002">
    <property type="entry name" value="Threonine--tRNA ligase"/>
    <property type="match status" value="1"/>
</dbReference>
<dbReference type="CDD" id="cd01667">
    <property type="entry name" value="TGS_ThrRS"/>
    <property type="match status" value="1"/>
</dbReference>
<dbReference type="InterPro" id="IPR033728">
    <property type="entry name" value="ThrRS_core"/>
</dbReference>
<dbReference type="GO" id="GO:0004829">
    <property type="term" value="F:threonine-tRNA ligase activity"/>
    <property type="evidence" value="ECO:0007669"/>
    <property type="project" value="UniProtKB-UniRule"/>
</dbReference>
<dbReference type="Gene3D" id="3.40.50.800">
    <property type="entry name" value="Anticodon-binding domain"/>
    <property type="match status" value="1"/>
</dbReference>
<feature type="binding site" evidence="13">
    <location>
        <position position="334"/>
    </location>
    <ligand>
        <name>Zn(2+)</name>
        <dbReference type="ChEBI" id="CHEBI:29105"/>
        <note>catalytic</note>
    </ligand>
</feature>
<dbReference type="SMART" id="SM00863">
    <property type="entry name" value="tRNA_SAD"/>
    <property type="match status" value="1"/>
</dbReference>
<dbReference type="SUPFAM" id="SSF55681">
    <property type="entry name" value="Class II aaRS and biotin synthetases"/>
    <property type="match status" value="1"/>
</dbReference>
<protein>
    <recommendedName>
        <fullName evidence="13">Threonine--tRNA ligase</fullName>
        <ecNumber evidence="13">6.1.1.3</ecNumber>
    </recommendedName>
    <alternativeName>
        <fullName evidence="13">Threonyl-tRNA synthetase</fullName>
        <shortName evidence="13">ThrRS</shortName>
    </alternativeName>
</protein>
<evidence type="ECO:0000256" key="3">
    <source>
        <dbReference type="ARBA" id="ARBA00022555"/>
    </source>
</evidence>